<evidence type="ECO:0000259" key="4">
    <source>
        <dbReference type="Pfam" id="PF06588"/>
    </source>
</evidence>
<dbReference type="Pfam" id="PF06588">
    <property type="entry name" value="Muskelin_N"/>
    <property type="match status" value="1"/>
</dbReference>
<proteinExistence type="predicted"/>
<dbReference type="SUPFAM" id="SSF117281">
    <property type="entry name" value="Kelch motif"/>
    <property type="match status" value="1"/>
</dbReference>
<dbReference type="PANTHER" id="PTHR15526">
    <property type="entry name" value="MUSKELIN"/>
    <property type="match status" value="1"/>
</dbReference>
<accession>A0A9P6ABI5</accession>
<feature type="region of interest" description="Disordered" evidence="3">
    <location>
        <begin position="625"/>
        <end position="659"/>
    </location>
</feature>
<evidence type="ECO:0000256" key="3">
    <source>
        <dbReference type="SAM" id="MobiDB-lite"/>
    </source>
</evidence>
<evidence type="ECO:0000256" key="1">
    <source>
        <dbReference type="ARBA" id="ARBA00022441"/>
    </source>
</evidence>
<dbReference type="SUPFAM" id="SSF49785">
    <property type="entry name" value="Galactose-binding domain-like"/>
    <property type="match status" value="1"/>
</dbReference>
<gene>
    <name evidence="5" type="ORF">BDN71DRAFT_1584769</name>
</gene>
<keyword evidence="6" id="KW-1185">Reference proteome</keyword>
<sequence>MSSSIANPPSPPAVPLTYSVAACSEHSGNYEAHNIMTDRPTDQTSRWSSVSCASQSDLSQWILLRLDALSIVKSITFGKFHKAHPCNMKEFQLYVGMTEDHLTKVLEGSLRNDTLPETFPIEHANTDGVCFPVRFVKIVPLSAHGQNFHTSIWYVSLSGILTEATVEQVRIRYDEYRETTVLRHILKYLRQRRLLTPFQHVIDSSRLQLEHPLVTKLHQALVLQGDWEEAEAVLARLSEEGLFESYIQSCHPYAEWIKIDGVNADGDKPSARGGHAMCMDSDKGVIYLLGGWDGEKSLDDFWAYDVAQNRWKVLSTSTSADKNGPGPRSCHKMVFDSKTGYIYLLGRLNESDSPAQAEGNRVSPTGTSTACSEFHRYHTRGLMVGKWDLLSFDTTTIGGPPLVTDHQMVIDSDAQIVYVFGGRVMDKHSEAIKYSGFYSYNIRLNKWRTIPANVTDHGSEANQLTIPPRYGHSMLLDSVNHTLLIFGGQHETKHLSDMYAYDTAKSTTTELFSNFSKSGGPDPFFTQRAVIDPQLGELYVLTASHRFPGLQRTQGLDPQTMIVETASNWLYRIDHPRPGKWSKILSHSSQVLGGSAEASPETPSPRYAHQIVYDTKTKTVYLHGGNGGIASDSGTSVERSTTEDAARDELSVGTSERRNDRTEGRLDDFWKMVLKRPEPSEIVRRATYVVRQQQFREMCELEPSVKALHFLQNNISSVVNHSDPEEAEVFRSLLTHLLSPSIPPSFPVSTSTAQPSAAIIYDGDDEGSPSNELSRATTPEGTWTDCLVEDDLEDSKMEETPTEVIRSITAEIMQAVEDPMEKSIRGEEEALSGFKFRQRSEVFEVLLSYIDPQAKQPDGYLPDMMVGHDKGM</sequence>
<organism evidence="5 6">
    <name type="scientific">Pleurotus eryngii</name>
    <name type="common">Boletus of the steppes</name>
    <dbReference type="NCBI Taxonomy" id="5323"/>
    <lineage>
        <taxon>Eukaryota</taxon>
        <taxon>Fungi</taxon>
        <taxon>Dikarya</taxon>
        <taxon>Basidiomycota</taxon>
        <taxon>Agaricomycotina</taxon>
        <taxon>Agaricomycetes</taxon>
        <taxon>Agaricomycetidae</taxon>
        <taxon>Agaricales</taxon>
        <taxon>Pleurotineae</taxon>
        <taxon>Pleurotaceae</taxon>
        <taxon>Pleurotus</taxon>
    </lineage>
</organism>
<reference evidence="5" key="1">
    <citation type="submission" date="2020-11" db="EMBL/GenBank/DDBJ databases">
        <authorList>
            <consortium name="DOE Joint Genome Institute"/>
            <person name="Ahrendt S."/>
            <person name="Riley R."/>
            <person name="Andreopoulos W."/>
            <person name="Labutti K."/>
            <person name="Pangilinan J."/>
            <person name="Ruiz-Duenas F.J."/>
            <person name="Barrasa J.M."/>
            <person name="Sanchez-Garcia M."/>
            <person name="Camarero S."/>
            <person name="Miyauchi S."/>
            <person name="Serrano A."/>
            <person name="Linde D."/>
            <person name="Babiker R."/>
            <person name="Drula E."/>
            <person name="Ayuso-Fernandez I."/>
            <person name="Pacheco R."/>
            <person name="Padilla G."/>
            <person name="Ferreira P."/>
            <person name="Barriuso J."/>
            <person name="Kellner H."/>
            <person name="Castanera R."/>
            <person name="Alfaro M."/>
            <person name="Ramirez L."/>
            <person name="Pisabarro A.G."/>
            <person name="Kuo A."/>
            <person name="Tritt A."/>
            <person name="Lipzen A."/>
            <person name="He G."/>
            <person name="Yan M."/>
            <person name="Ng V."/>
            <person name="Cullen D."/>
            <person name="Martin F."/>
            <person name="Rosso M.-N."/>
            <person name="Henrissat B."/>
            <person name="Hibbett D."/>
            <person name="Martinez A.T."/>
            <person name="Grigoriev I.V."/>
        </authorList>
    </citation>
    <scope>NUCLEOTIDE SEQUENCE</scope>
    <source>
        <strain evidence="5">ATCC 90797</strain>
    </source>
</reference>
<dbReference type="Pfam" id="PF24681">
    <property type="entry name" value="Kelch_KLHDC2_KLHL20_DRC7"/>
    <property type="match status" value="1"/>
</dbReference>
<keyword evidence="1" id="KW-0880">Kelch repeat</keyword>
<dbReference type="InterPro" id="IPR052456">
    <property type="entry name" value="CTLH_complex_component"/>
</dbReference>
<dbReference type="InterPro" id="IPR006652">
    <property type="entry name" value="Kelch_1"/>
</dbReference>
<dbReference type="Proteomes" id="UP000807025">
    <property type="component" value="Unassembled WGS sequence"/>
</dbReference>
<dbReference type="InterPro" id="IPR008979">
    <property type="entry name" value="Galactose-bd-like_sf"/>
</dbReference>
<keyword evidence="2" id="KW-0677">Repeat</keyword>
<dbReference type="InterPro" id="IPR010565">
    <property type="entry name" value="Muskelin_N"/>
</dbReference>
<dbReference type="GO" id="GO:0005737">
    <property type="term" value="C:cytoplasm"/>
    <property type="evidence" value="ECO:0007669"/>
    <property type="project" value="TreeGrafter"/>
</dbReference>
<protein>
    <recommendedName>
        <fullName evidence="4">Muskelin N-terminal domain-containing protein</fullName>
    </recommendedName>
</protein>
<dbReference type="InterPro" id="IPR015915">
    <property type="entry name" value="Kelch-typ_b-propeller"/>
</dbReference>
<evidence type="ECO:0000313" key="5">
    <source>
        <dbReference type="EMBL" id="KAF9501704.1"/>
    </source>
</evidence>
<feature type="domain" description="Muskelin N-terminal" evidence="4">
    <location>
        <begin position="16"/>
        <end position="212"/>
    </location>
</feature>
<dbReference type="Pfam" id="PF01344">
    <property type="entry name" value="Kelch_1"/>
    <property type="match status" value="1"/>
</dbReference>
<feature type="compositionally biased region" description="Basic and acidic residues" evidence="3">
    <location>
        <begin position="640"/>
        <end position="659"/>
    </location>
</feature>
<dbReference type="OrthoDB" id="10052615at2759"/>
<dbReference type="Gene3D" id="2.120.10.80">
    <property type="entry name" value="Kelch-type beta propeller"/>
    <property type="match status" value="2"/>
</dbReference>
<evidence type="ECO:0000313" key="6">
    <source>
        <dbReference type="Proteomes" id="UP000807025"/>
    </source>
</evidence>
<comment type="caution">
    <text evidence="5">The sequence shown here is derived from an EMBL/GenBank/DDBJ whole genome shotgun (WGS) entry which is preliminary data.</text>
</comment>
<name>A0A9P6ABI5_PLEER</name>
<evidence type="ECO:0000256" key="2">
    <source>
        <dbReference type="ARBA" id="ARBA00022737"/>
    </source>
</evidence>
<dbReference type="EMBL" id="MU154522">
    <property type="protein sequence ID" value="KAF9501704.1"/>
    <property type="molecule type" value="Genomic_DNA"/>
</dbReference>
<dbReference type="AlphaFoldDB" id="A0A9P6ABI5"/>
<dbReference type="PANTHER" id="PTHR15526:SF5">
    <property type="entry name" value="MUSKELIN"/>
    <property type="match status" value="1"/>
</dbReference>
<dbReference type="Gene3D" id="2.60.120.260">
    <property type="entry name" value="Galactose-binding domain-like"/>
    <property type="match status" value="1"/>
</dbReference>